<dbReference type="EMBL" id="JAHYIQ010000055">
    <property type="protein sequence ID" value="KAK1117135.1"/>
    <property type="molecule type" value="Genomic_DNA"/>
</dbReference>
<organism evidence="2 3">
    <name type="scientific">Melipona bicolor</name>
    <dbReference type="NCBI Taxonomy" id="60889"/>
    <lineage>
        <taxon>Eukaryota</taxon>
        <taxon>Metazoa</taxon>
        <taxon>Ecdysozoa</taxon>
        <taxon>Arthropoda</taxon>
        <taxon>Hexapoda</taxon>
        <taxon>Insecta</taxon>
        <taxon>Pterygota</taxon>
        <taxon>Neoptera</taxon>
        <taxon>Endopterygota</taxon>
        <taxon>Hymenoptera</taxon>
        <taxon>Apocrita</taxon>
        <taxon>Aculeata</taxon>
        <taxon>Apoidea</taxon>
        <taxon>Anthophila</taxon>
        <taxon>Apidae</taxon>
        <taxon>Melipona</taxon>
    </lineage>
</organism>
<sequence length="67" mass="8085">MAQSSDEGKHEAHSRLAIPSEIDAPSTYHEEEEGQRKTWRGRRKTEKEMERERFYIVRARLFDFAFR</sequence>
<evidence type="ECO:0000313" key="3">
    <source>
        <dbReference type="Proteomes" id="UP001177670"/>
    </source>
</evidence>
<name>A0AA40KED5_9HYME</name>
<evidence type="ECO:0000256" key="1">
    <source>
        <dbReference type="SAM" id="MobiDB-lite"/>
    </source>
</evidence>
<proteinExistence type="predicted"/>
<dbReference type="AlphaFoldDB" id="A0AA40KED5"/>
<feature type="region of interest" description="Disordered" evidence="1">
    <location>
        <begin position="1"/>
        <end position="47"/>
    </location>
</feature>
<gene>
    <name evidence="2" type="ORF">K0M31_016941</name>
</gene>
<comment type="caution">
    <text evidence="2">The sequence shown here is derived from an EMBL/GenBank/DDBJ whole genome shotgun (WGS) entry which is preliminary data.</text>
</comment>
<accession>A0AA40KED5</accession>
<dbReference type="Proteomes" id="UP001177670">
    <property type="component" value="Unassembled WGS sequence"/>
</dbReference>
<reference evidence="2" key="1">
    <citation type="submission" date="2021-10" db="EMBL/GenBank/DDBJ databases">
        <title>Melipona bicolor Genome sequencing and assembly.</title>
        <authorList>
            <person name="Araujo N.S."/>
            <person name="Arias M.C."/>
        </authorList>
    </citation>
    <scope>NUCLEOTIDE SEQUENCE</scope>
    <source>
        <strain evidence="2">USP_2M_L1-L4_2017</strain>
        <tissue evidence="2">Whole body</tissue>
    </source>
</reference>
<keyword evidence="3" id="KW-1185">Reference proteome</keyword>
<evidence type="ECO:0000313" key="2">
    <source>
        <dbReference type="EMBL" id="KAK1117135.1"/>
    </source>
</evidence>
<protein>
    <submittedName>
        <fullName evidence="2">Uncharacterized protein</fullName>
    </submittedName>
</protein>
<feature type="compositionally biased region" description="Basic and acidic residues" evidence="1">
    <location>
        <begin position="1"/>
        <end position="14"/>
    </location>
</feature>